<dbReference type="PRINTS" id="PR00337">
    <property type="entry name" value="LEUILEVALBP"/>
</dbReference>
<dbReference type="Gene3D" id="3.40.50.2300">
    <property type="match status" value="2"/>
</dbReference>
<dbReference type="CDD" id="cd06347">
    <property type="entry name" value="PBP1_ABC_LivK_ligand_binding-like"/>
    <property type="match status" value="1"/>
</dbReference>
<dbReference type="AlphaFoldDB" id="A0A845KXD6"/>
<sequence length="394" mass="41916">MGKSKWLKGLGVVLSLALLAGCSGQSKEAKAPGQAGDEILIGANFELSGDVATYGTSSLNSAMLYFDEVNAKGGINGKKIKIVKYDNKSDKAESLSVVTRLVTQDKVSAVIGPVTSGNTLSVVTFADDKKVPVITPTATNPDVTVDPKTGKVHDYVFRTCFLDSFQGKAAAEFALKKGAKNAVVLVSQADEYSKGLGKFFKETFTAGGGTIAGEEAFDKNDNDYLAILTKVKGKNPDVIYLPAYYEAVGKIVKQARGLGITATFVGSDGWDSPKLTEVAGKDNLNNCFFTNHYTPEDPDPAVQAFVKAYKEKYGQVPDALGALAYDGARLLVDAIERAGSAEPQKIKEALAATKDFPAVTGKFTLNENHDPVKDIVIVELKDGLQTVHSKLKAQ</sequence>
<proteinExistence type="inferred from homology"/>
<evidence type="ECO:0000313" key="7">
    <source>
        <dbReference type="EMBL" id="MZP28212.1"/>
    </source>
</evidence>
<dbReference type="PANTHER" id="PTHR30483:SF6">
    <property type="entry name" value="PERIPLASMIC BINDING PROTEIN OF ABC TRANSPORTER FOR NATURAL AMINO ACIDS"/>
    <property type="match status" value="1"/>
</dbReference>
<name>A0A845KXD6_9FIRM</name>
<keyword evidence="2" id="KW-0813">Transport</keyword>
<keyword evidence="3 5" id="KW-0732">Signal</keyword>
<evidence type="ECO:0000256" key="3">
    <source>
        <dbReference type="ARBA" id="ARBA00022729"/>
    </source>
</evidence>
<evidence type="ECO:0000256" key="2">
    <source>
        <dbReference type="ARBA" id="ARBA00022448"/>
    </source>
</evidence>
<dbReference type="OrthoDB" id="9783240at2"/>
<gene>
    <name evidence="7" type="ORF">GTO91_00540</name>
</gene>
<dbReference type="PANTHER" id="PTHR30483">
    <property type="entry name" value="LEUCINE-SPECIFIC-BINDING PROTEIN"/>
    <property type="match status" value="1"/>
</dbReference>
<dbReference type="GO" id="GO:0006865">
    <property type="term" value="P:amino acid transport"/>
    <property type="evidence" value="ECO:0007669"/>
    <property type="project" value="UniProtKB-KW"/>
</dbReference>
<dbReference type="InterPro" id="IPR051010">
    <property type="entry name" value="BCAA_transport"/>
</dbReference>
<comment type="caution">
    <text evidence="7">The sequence shown here is derived from an EMBL/GenBank/DDBJ whole genome shotgun (WGS) entry which is preliminary data.</text>
</comment>
<dbReference type="InterPro" id="IPR028081">
    <property type="entry name" value="Leu-bd"/>
</dbReference>
<accession>A0A845KXD6</accession>
<dbReference type="Pfam" id="PF13458">
    <property type="entry name" value="Peripla_BP_6"/>
    <property type="match status" value="1"/>
</dbReference>
<feature type="signal peptide" evidence="5">
    <location>
        <begin position="1"/>
        <end position="20"/>
    </location>
</feature>
<organism evidence="7 8">
    <name type="scientific">Heliomicrobium undosum</name>
    <dbReference type="NCBI Taxonomy" id="121734"/>
    <lineage>
        <taxon>Bacteria</taxon>
        <taxon>Bacillati</taxon>
        <taxon>Bacillota</taxon>
        <taxon>Clostridia</taxon>
        <taxon>Eubacteriales</taxon>
        <taxon>Heliobacteriaceae</taxon>
        <taxon>Heliomicrobium</taxon>
    </lineage>
</organism>
<comment type="similarity">
    <text evidence="1">Belongs to the leucine-binding protein family.</text>
</comment>
<dbReference type="EMBL" id="WXEY01000001">
    <property type="protein sequence ID" value="MZP28212.1"/>
    <property type="molecule type" value="Genomic_DNA"/>
</dbReference>
<dbReference type="InterPro" id="IPR028082">
    <property type="entry name" value="Peripla_BP_I"/>
</dbReference>
<evidence type="ECO:0000256" key="4">
    <source>
        <dbReference type="ARBA" id="ARBA00022970"/>
    </source>
</evidence>
<feature type="chain" id="PRO_5039193325" evidence="5">
    <location>
        <begin position="21"/>
        <end position="394"/>
    </location>
</feature>
<reference evidence="7 8" key="1">
    <citation type="submission" date="2020-01" db="EMBL/GenBank/DDBJ databases">
        <title>Whole-genome sequence of Heliobacterium undosum DSM 13378.</title>
        <authorList>
            <person name="Kyndt J.A."/>
            <person name="Meyer T.E."/>
        </authorList>
    </citation>
    <scope>NUCLEOTIDE SEQUENCE [LARGE SCALE GENOMIC DNA]</scope>
    <source>
        <strain evidence="7 8">DSM 13378</strain>
    </source>
</reference>
<keyword evidence="8" id="KW-1185">Reference proteome</keyword>
<dbReference type="Proteomes" id="UP000463470">
    <property type="component" value="Unassembled WGS sequence"/>
</dbReference>
<evidence type="ECO:0000256" key="1">
    <source>
        <dbReference type="ARBA" id="ARBA00010062"/>
    </source>
</evidence>
<dbReference type="PROSITE" id="PS51257">
    <property type="entry name" value="PROKAR_LIPOPROTEIN"/>
    <property type="match status" value="1"/>
</dbReference>
<evidence type="ECO:0000259" key="6">
    <source>
        <dbReference type="Pfam" id="PF13458"/>
    </source>
</evidence>
<dbReference type="SUPFAM" id="SSF53822">
    <property type="entry name" value="Periplasmic binding protein-like I"/>
    <property type="match status" value="1"/>
</dbReference>
<feature type="domain" description="Leucine-binding protein" evidence="6">
    <location>
        <begin position="39"/>
        <end position="383"/>
    </location>
</feature>
<keyword evidence="4" id="KW-0029">Amino-acid transport</keyword>
<dbReference type="RefSeq" id="WP_161253246.1">
    <property type="nucleotide sequence ID" value="NZ_WXEY01000001.1"/>
</dbReference>
<dbReference type="InterPro" id="IPR000709">
    <property type="entry name" value="Leu_Ile_Val-bd"/>
</dbReference>
<protein>
    <submittedName>
        <fullName evidence="7">ABC transporter substrate-binding protein</fullName>
    </submittedName>
</protein>
<evidence type="ECO:0000313" key="8">
    <source>
        <dbReference type="Proteomes" id="UP000463470"/>
    </source>
</evidence>
<evidence type="ECO:0000256" key="5">
    <source>
        <dbReference type="SAM" id="SignalP"/>
    </source>
</evidence>